<gene>
    <name evidence="1" type="ORF">DC487_13365</name>
</gene>
<dbReference type="AlphaFoldDB" id="A0A2T8HGE3"/>
<dbReference type="InterPro" id="IPR018534">
    <property type="entry name" value="Tet_reg_excision_RteC"/>
</dbReference>
<sequence>MKRFCFDQLNKLEEDINENSLNENIDISSSEKAITLIFKHLAILKQYVIKNDFKNEDEEIYFFKNLKPKFIAKIIFYNAIYKIEVKKPYGTKNVIEQYINNELSKLKRFYDNNLDFYKYYRTNSTYLDHKYFVRGKHEIKLGLDSYYFEADHNFSTSHDFKVAKIIANDLIQIFLENQLRIINEIDIVNEPKMKLQWTASKTALTELIYALYSQGVFEHGNADIRLIAKYFESTFNVDLGNFYQTYLELRNRKMNRTKFLDALREELIKKMDDQDEK</sequence>
<dbReference type="RefSeq" id="WP_116776467.1">
    <property type="nucleotide sequence ID" value="NZ_QDKG01000005.1"/>
</dbReference>
<protein>
    <submittedName>
        <fullName evidence="1">Tetracycline regulation of excision, RteC</fullName>
    </submittedName>
</protein>
<name>A0A2T8HGE3_9SPHI</name>
<organism evidence="1 2">
    <name type="scientific">Sphingobacterium corticibacter</name>
    <dbReference type="NCBI Taxonomy" id="2171749"/>
    <lineage>
        <taxon>Bacteria</taxon>
        <taxon>Pseudomonadati</taxon>
        <taxon>Bacteroidota</taxon>
        <taxon>Sphingobacteriia</taxon>
        <taxon>Sphingobacteriales</taxon>
        <taxon>Sphingobacteriaceae</taxon>
        <taxon>Sphingobacterium</taxon>
    </lineage>
</organism>
<accession>A0A2T8HGE3</accession>
<keyword evidence="2" id="KW-1185">Reference proteome</keyword>
<dbReference type="Proteomes" id="UP000245627">
    <property type="component" value="Unassembled WGS sequence"/>
</dbReference>
<comment type="caution">
    <text evidence="1">The sequence shown here is derived from an EMBL/GenBank/DDBJ whole genome shotgun (WGS) entry which is preliminary data.</text>
</comment>
<evidence type="ECO:0000313" key="2">
    <source>
        <dbReference type="Proteomes" id="UP000245627"/>
    </source>
</evidence>
<dbReference type="Pfam" id="PF09357">
    <property type="entry name" value="RteC"/>
    <property type="match status" value="1"/>
</dbReference>
<dbReference type="OrthoDB" id="790983at2"/>
<dbReference type="EMBL" id="QDKG01000005">
    <property type="protein sequence ID" value="PVH24519.1"/>
    <property type="molecule type" value="Genomic_DNA"/>
</dbReference>
<reference evidence="1 2" key="1">
    <citation type="submission" date="2018-04" db="EMBL/GenBank/DDBJ databases">
        <title>Sphingobacterium cortibacter sp. nov.</title>
        <authorList>
            <person name="Li Y."/>
        </authorList>
    </citation>
    <scope>NUCLEOTIDE SEQUENCE [LARGE SCALE GENOMIC DNA]</scope>
    <source>
        <strain evidence="1 2">2c-3</strain>
    </source>
</reference>
<proteinExistence type="predicted"/>
<evidence type="ECO:0000313" key="1">
    <source>
        <dbReference type="EMBL" id="PVH24519.1"/>
    </source>
</evidence>